<dbReference type="EMBL" id="JAQQWI010000007">
    <property type="protein sequence ID" value="KAK8026477.1"/>
    <property type="molecule type" value="Genomic_DNA"/>
</dbReference>
<evidence type="ECO:0000313" key="1">
    <source>
        <dbReference type="EMBL" id="KAK8026477.1"/>
    </source>
</evidence>
<protein>
    <submittedName>
        <fullName evidence="1">Uncharacterized protein</fullName>
    </submittedName>
</protein>
<gene>
    <name evidence="1" type="ORF">PG991_003533</name>
</gene>
<organism evidence="1 2">
    <name type="scientific">Apiospora marii</name>
    <dbReference type="NCBI Taxonomy" id="335849"/>
    <lineage>
        <taxon>Eukaryota</taxon>
        <taxon>Fungi</taxon>
        <taxon>Dikarya</taxon>
        <taxon>Ascomycota</taxon>
        <taxon>Pezizomycotina</taxon>
        <taxon>Sordariomycetes</taxon>
        <taxon>Xylariomycetidae</taxon>
        <taxon>Amphisphaeriales</taxon>
        <taxon>Apiosporaceae</taxon>
        <taxon>Apiospora</taxon>
    </lineage>
</organism>
<proteinExistence type="predicted"/>
<sequence length="147" mass="16242">MGFGNCGKAFGRYDAGSVDSIVTDLGDLVRERKGWEERLSPRGSRMARAKGPINGIKPHRVLTASAHTTLIDSTNDPIRKNIRTTSPPHQSYDILLSTGVPLLISRGPHTKSRPSILPLASRREEPHRLPRLTGYELRARPTHSLCT</sequence>
<reference evidence="1 2" key="1">
    <citation type="submission" date="2023-01" db="EMBL/GenBank/DDBJ databases">
        <title>Analysis of 21 Apiospora genomes using comparative genomics revels a genus with tremendous synthesis potential of carbohydrate active enzymes and secondary metabolites.</title>
        <authorList>
            <person name="Sorensen T."/>
        </authorList>
    </citation>
    <scope>NUCLEOTIDE SEQUENCE [LARGE SCALE GENOMIC DNA]</scope>
    <source>
        <strain evidence="1 2">CBS 20057</strain>
    </source>
</reference>
<comment type="caution">
    <text evidence="1">The sequence shown here is derived from an EMBL/GenBank/DDBJ whole genome shotgun (WGS) entry which is preliminary data.</text>
</comment>
<evidence type="ECO:0000313" key="2">
    <source>
        <dbReference type="Proteomes" id="UP001396898"/>
    </source>
</evidence>
<accession>A0ABR1S3Q8</accession>
<dbReference type="Proteomes" id="UP001396898">
    <property type="component" value="Unassembled WGS sequence"/>
</dbReference>
<keyword evidence="2" id="KW-1185">Reference proteome</keyword>
<name>A0ABR1S3Q8_9PEZI</name>